<protein>
    <submittedName>
        <fullName evidence="1">Uncharacterized protein</fullName>
    </submittedName>
</protein>
<evidence type="ECO:0000313" key="1">
    <source>
        <dbReference type="EMBL" id="MWV70201.1"/>
    </source>
</evidence>
<accession>A0A6B0HP08</accession>
<dbReference type="AlphaFoldDB" id="A0A6B0HP08"/>
<reference evidence="1 2" key="1">
    <citation type="submission" date="2019-12" db="EMBL/GenBank/DDBJ databases">
        <title>Multi-Generational Helicobacter saguini Isolates.</title>
        <authorList>
            <person name="Mannion A."/>
            <person name="Shen Z."/>
            <person name="Fox J.G."/>
        </authorList>
    </citation>
    <scope>NUCLEOTIDE SEQUENCE [LARGE SCALE GENOMIC DNA]</scope>
    <source>
        <strain evidence="2">16-048 (F4)</strain>
    </source>
</reference>
<gene>
    <name evidence="1" type="ORF">DCO61_09365</name>
</gene>
<organism evidence="1 2">
    <name type="scientific">Helicobacter saguini</name>
    <dbReference type="NCBI Taxonomy" id="1548018"/>
    <lineage>
        <taxon>Bacteria</taxon>
        <taxon>Pseudomonadati</taxon>
        <taxon>Campylobacterota</taxon>
        <taxon>Epsilonproteobacteria</taxon>
        <taxon>Campylobacterales</taxon>
        <taxon>Helicobacteraceae</taxon>
        <taxon>Helicobacter</taxon>
    </lineage>
</organism>
<sequence>MNFDVEKMGKSERAFYENWRELQDLPDGEIMTLDLNNPQDLEIAKELGYDEVEAEIA</sequence>
<dbReference type="EMBL" id="QBIU01000002">
    <property type="protein sequence ID" value="MWV70201.1"/>
    <property type="molecule type" value="Genomic_DNA"/>
</dbReference>
<evidence type="ECO:0000313" key="2">
    <source>
        <dbReference type="Proteomes" id="UP000477070"/>
    </source>
</evidence>
<proteinExistence type="predicted"/>
<dbReference type="Proteomes" id="UP000477070">
    <property type="component" value="Unassembled WGS sequence"/>
</dbReference>
<dbReference type="RefSeq" id="WP_160659359.1">
    <property type="nucleotide sequence ID" value="NZ_JRMP02000029.1"/>
</dbReference>
<comment type="caution">
    <text evidence="1">The sequence shown here is derived from an EMBL/GenBank/DDBJ whole genome shotgun (WGS) entry which is preliminary data.</text>
</comment>
<name>A0A6B0HP08_9HELI</name>